<dbReference type="RefSeq" id="WP_268254620.1">
    <property type="nucleotide sequence ID" value="NZ_BMTK01000047.1"/>
</dbReference>
<accession>A0A7W7PY89</accession>
<evidence type="ECO:0000313" key="2">
    <source>
        <dbReference type="EMBL" id="MBB4903547.1"/>
    </source>
</evidence>
<dbReference type="EMBL" id="JACHJI010000033">
    <property type="protein sequence ID" value="MBB4903547.1"/>
    <property type="molecule type" value="Genomic_DNA"/>
</dbReference>
<evidence type="ECO:0000313" key="3">
    <source>
        <dbReference type="Proteomes" id="UP000579523"/>
    </source>
</evidence>
<name>A0A7W7PY89_9ACTN</name>
<comment type="caution">
    <text evidence="2">The sequence shown here is derived from an EMBL/GenBank/DDBJ whole genome shotgun (WGS) entry which is preliminary data.</text>
</comment>
<feature type="chain" id="PRO_5031484626" evidence="1">
    <location>
        <begin position="19"/>
        <end position="40"/>
    </location>
</feature>
<dbReference type="AlphaFoldDB" id="A0A7W7PY89"/>
<keyword evidence="1" id="KW-0732">Signal</keyword>
<organism evidence="2 3">
    <name type="scientific">Streptomyces griseomycini</name>
    <dbReference type="NCBI Taxonomy" id="66895"/>
    <lineage>
        <taxon>Bacteria</taxon>
        <taxon>Bacillati</taxon>
        <taxon>Actinomycetota</taxon>
        <taxon>Actinomycetes</taxon>
        <taxon>Kitasatosporales</taxon>
        <taxon>Streptomycetaceae</taxon>
        <taxon>Streptomyces</taxon>
    </lineage>
</organism>
<feature type="signal peptide" evidence="1">
    <location>
        <begin position="1"/>
        <end position="18"/>
    </location>
</feature>
<sequence length="40" mass="4024">MLLVILSAVLAARSPAWAAAVGTATAVYTVIAPDNQGPRS</sequence>
<reference evidence="2 3" key="1">
    <citation type="submission" date="2020-08" db="EMBL/GenBank/DDBJ databases">
        <title>Genomic Encyclopedia of Type Strains, Phase III (KMG-III): the genomes of soil and plant-associated and newly described type strains.</title>
        <authorList>
            <person name="Whitman W."/>
        </authorList>
    </citation>
    <scope>NUCLEOTIDE SEQUENCE [LARGE SCALE GENOMIC DNA]</scope>
    <source>
        <strain evidence="2 3">CECT 3273</strain>
    </source>
</reference>
<gene>
    <name evidence="2" type="ORF">FHS37_007644</name>
</gene>
<keyword evidence="3" id="KW-1185">Reference proteome</keyword>
<evidence type="ECO:0000256" key="1">
    <source>
        <dbReference type="SAM" id="SignalP"/>
    </source>
</evidence>
<proteinExistence type="predicted"/>
<protein>
    <submittedName>
        <fullName evidence="2">Uncharacterized protein</fullName>
    </submittedName>
</protein>
<dbReference type="Proteomes" id="UP000579523">
    <property type="component" value="Unassembled WGS sequence"/>
</dbReference>